<keyword evidence="2" id="KW-0238">DNA-binding</keyword>
<dbReference type="Gene3D" id="1.10.10.10">
    <property type="entry name" value="Winged helix-like DNA-binding domain superfamily/Winged helix DNA-binding domain"/>
    <property type="match status" value="1"/>
</dbReference>
<keyword evidence="1" id="KW-0805">Transcription regulation</keyword>
<name>A0A1R7T6A5_9BACT</name>
<evidence type="ECO:0000259" key="4">
    <source>
        <dbReference type="PROSITE" id="PS50949"/>
    </source>
</evidence>
<dbReference type="InterPro" id="IPR000524">
    <property type="entry name" value="Tscrpt_reg_HTH_GntR"/>
</dbReference>
<evidence type="ECO:0000256" key="2">
    <source>
        <dbReference type="ARBA" id="ARBA00023125"/>
    </source>
</evidence>
<dbReference type="SUPFAM" id="SSF53822">
    <property type="entry name" value="Periplasmic binding protein-like I"/>
    <property type="match status" value="1"/>
</dbReference>
<dbReference type="RefSeq" id="WP_146684768.1">
    <property type="nucleotide sequence ID" value="NZ_CP019646.1"/>
</dbReference>
<dbReference type="Proteomes" id="UP000188181">
    <property type="component" value="Chromosome"/>
</dbReference>
<keyword evidence="3" id="KW-0804">Transcription</keyword>
<dbReference type="GO" id="GO:0000976">
    <property type="term" value="F:transcription cis-regulatory region binding"/>
    <property type="evidence" value="ECO:0007669"/>
    <property type="project" value="TreeGrafter"/>
</dbReference>
<organism evidence="5 6">
    <name type="scientific">Limihaloglobus sulfuriphilus</name>
    <dbReference type="NCBI Taxonomy" id="1851148"/>
    <lineage>
        <taxon>Bacteria</taxon>
        <taxon>Pseudomonadati</taxon>
        <taxon>Planctomycetota</taxon>
        <taxon>Phycisphaerae</taxon>
        <taxon>Sedimentisphaerales</taxon>
        <taxon>Sedimentisphaeraceae</taxon>
        <taxon>Limihaloglobus</taxon>
    </lineage>
</organism>
<dbReference type="InterPro" id="IPR036390">
    <property type="entry name" value="WH_DNA-bd_sf"/>
</dbReference>
<evidence type="ECO:0000313" key="6">
    <source>
        <dbReference type="Proteomes" id="UP000188181"/>
    </source>
</evidence>
<reference evidence="6" key="1">
    <citation type="submission" date="2017-02" db="EMBL/GenBank/DDBJ databases">
        <title>Comparative genomics and description of representatives of a novel lineage of planctomycetes thriving in anoxic sediments.</title>
        <authorList>
            <person name="Spring S."/>
            <person name="Bunk B."/>
            <person name="Sproer C."/>
        </authorList>
    </citation>
    <scope>NUCLEOTIDE SEQUENCE [LARGE SCALE GENOMIC DNA]</scope>
    <source>
        <strain evidence="6">SM-Chi-D1</strain>
    </source>
</reference>
<feature type="domain" description="HTH gntR-type" evidence="4">
    <location>
        <begin position="18"/>
        <end position="88"/>
    </location>
</feature>
<dbReference type="Pfam" id="PF00392">
    <property type="entry name" value="GntR"/>
    <property type="match status" value="1"/>
</dbReference>
<evidence type="ECO:0000256" key="1">
    <source>
        <dbReference type="ARBA" id="ARBA00023015"/>
    </source>
</evidence>
<evidence type="ECO:0000256" key="3">
    <source>
        <dbReference type="ARBA" id="ARBA00023163"/>
    </source>
</evidence>
<dbReference type="KEGG" id="pbas:SMSP2_02983"/>
<sequence>MNKLLESIEIDNKRGKERPVYEQIAVHIKGLIESSQISPGARLPSISDMMKKWDVAYPTIKTALDVLEEDNLIRLEPGRGKGPLVLKNPALCPRLKFIFHRLSNEAQFLNLEKGMRRFTGSNNIELSVIDSEFSGLYLNFDNLIDKPDTVTGLILYPMDDENYLSGVKKILEMGVRVIFVDRFFPNLNISSVCADNFAGGYMACEHLISNHDIPVYFFGNVARPSSTHLRYQGWFQSMREHFPHLCSDRRYIYEIPLVETEYAATHPQVWGRPVREAAEGFVRSLEKEQLVSVFCSNDDAARTLMEAAAENGRTVGGDFFVAGFGNKPFCERIEPTLTSVMQPDEKMGYEAARVLSDMIANPNLARQRINRVVPVELKIRESSIKQ</sequence>
<keyword evidence="6" id="KW-1185">Reference proteome</keyword>
<dbReference type="EMBL" id="CP019646">
    <property type="protein sequence ID" value="AQQ72593.1"/>
    <property type="molecule type" value="Genomic_DNA"/>
</dbReference>
<dbReference type="PANTHER" id="PTHR30146:SF24">
    <property type="entry name" value="XYLOSE OPERON REGULATORY PROTEIN"/>
    <property type="match status" value="1"/>
</dbReference>
<dbReference type="PANTHER" id="PTHR30146">
    <property type="entry name" value="LACI-RELATED TRANSCRIPTIONAL REPRESSOR"/>
    <property type="match status" value="1"/>
</dbReference>
<dbReference type="Pfam" id="PF13377">
    <property type="entry name" value="Peripla_BP_3"/>
    <property type="match status" value="1"/>
</dbReference>
<accession>A0A1R7T6A5</accession>
<dbReference type="InterPro" id="IPR036388">
    <property type="entry name" value="WH-like_DNA-bd_sf"/>
</dbReference>
<proteinExistence type="predicted"/>
<evidence type="ECO:0000313" key="5">
    <source>
        <dbReference type="EMBL" id="AQQ72593.1"/>
    </source>
</evidence>
<dbReference type="Gene3D" id="3.40.50.2300">
    <property type="match status" value="2"/>
</dbReference>
<dbReference type="CDD" id="cd06267">
    <property type="entry name" value="PBP1_LacI_sugar_binding-like"/>
    <property type="match status" value="1"/>
</dbReference>
<dbReference type="InterPro" id="IPR046335">
    <property type="entry name" value="LacI/GalR-like_sensor"/>
</dbReference>
<dbReference type="PROSITE" id="PS50949">
    <property type="entry name" value="HTH_GNTR"/>
    <property type="match status" value="1"/>
</dbReference>
<dbReference type="AlphaFoldDB" id="A0A1R7T6A5"/>
<dbReference type="InterPro" id="IPR028082">
    <property type="entry name" value="Peripla_BP_I"/>
</dbReference>
<dbReference type="SUPFAM" id="SSF46785">
    <property type="entry name" value="Winged helix' DNA-binding domain"/>
    <property type="match status" value="1"/>
</dbReference>
<dbReference type="OrthoDB" id="250606at2"/>
<gene>
    <name evidence="5" type="primary">araR_9</name>
    <name evidence="5" type="ORF">SMSP2_02983</name>
</gene>
<dbReference type="GO" id="GO:0003700">
    <property type="term" value="F:DNA-binding transcription factor activity"/>
    <property type="evidence" value="ECO:0007669"/>
    <property type="project" value="InterPro"/>
</dbReference>
<protein>
    <submittedName>
        <fullName evidence="5">Arabinose metabolism transcriptional repressor</fullName>
    </submittedName>
</protein>
<dbReference type="CDD" id="cd07377">
    <property type="entry name" value="WHTH_GntR"/>
    <property type="match status" value="1"/>
</dbReference>
<dbReference type="STRING" id="1851148.SMSP2_02983"/>